<evidence type="ECO:0000313" key="4">
    <source>
        <dbReference type="Proteomes" id="UP000220629"/>
    </source>
</evidence>
<feature type="transmembrane region" description="Helical" evidence="1">
    <location>
        <begin position="105"/>
        <end position="122"/>
    </location>
</feature>
<dbReference type="RefSeq" id="WP_098153291.1">
    <property type="nucleotide sequence ID" value="NZ_CADEWH010000019.1"/>
</dbReference>
<dbReference type="Proteomes" id="UP001059745">
    <property type="component" value="Plasmid unnamed2"/>
</dbReference>
<feature type="transmembrane region" description="Helical" evidence="1">
    <location>
        <begin position="48"/>
        <end position="68"/>
    </location>
</feature>
<keyword evidence="1" id="KW-0472">Membrane</keyword>
<keyword evidence="1" id="KW-0812">Transmembrane</keyword>
<reference evidence="2" key="2">
    <citation type="submission" date="2017-09" db="EMBL/GenBank/DDBJ databases">
        <title>FDA dAtabase for Regulatory Grade micrObial Sequences (FDA-ARGOS): Supporting development and validation of Infectious Disease Dx tests.</title>
        <authorList>
            <person name="Minogue T."/>
            <person name="Wolcott M."/>
            <person name="Wasieloski L."/>
            <person name="Aguilar W."/>
            <person name="Moore D."/>
            <person name="Tallon L.J."/>
            <person name="Sadzewicz L."/>
            <person name="Ott S."/>
            <person name="Zhao X."/>
            <person name="Nagaraj S."/>
            <person name="Vavikolanu K."/>
            <person name="Aluvathingal J."/>
            <person name="Nadendla S."/>
            <person name="Sichtig H."/>
        </authorList>
    </citation>
    <scope>NUCLEOTIDE SEQUENCE</scope>
    <source>
        <strain evidence="2">FDAARGOS_390</strain>
    </source>
</reference>
<evidence type="ECO:0000256" key="1">
    <source>
        <dbReference type="SAM" id="Phobius"/>
    </source>
</evidence>
<sequence length="128" mass="13784">MTTATNRRTFARRHAQRAVKTVLVRFPLIAGVFATLAFYVWARLDRPDFAAAFFAGIAAALLAVECVAPNRRKQPALVGLKKATVALATFTPALLFVALPFGLDHPATAIAAALGIACAVWMNETTDW</sequence>
<keyword evidence="1" id="KW-1133">Transmembrane helix</keyword>
<organism evidence="2 4">
    <name type="scientific">Burkholderia gladioli</name>
    <name type="common">Pseudomonas marginata</name>
    <name type="synonym">Phytomonas marginata</name>
    <dbReference type="NCBI Taxonomy" id="28095"/>
    <lineage>
        <taxon>Bacteria</taxon>
        <taxon>Pseudomonadati</taxon>
        <taxon>Pseudomonadota</taxon>
        <taxon>Betaproteobacteria</taxon>
        <taxon>Burkholderiales</taxon>
        <taxon>Burkholderiaceae</taxon>
        <taxon>Burkholderia</taxon>
    </lineage>
</organism>
<gene>
    <name evidence="2" type="ORF">CRM94_16425</name>
    <name evidence="3" type="ORF">NYZ96_35430</name>
</gene>
<protein>
    <submittedName>
        <fullName evidence="2">Uncharacterized protein</fullName>
    </submittedName>
</protein>
<reference evidence="4" key="1">
    <citation type="submission" date="2017-09" db="EMBL/GenBank/DDBJ databases">
        <title>FDA dAtabase for Regulatory Grade micrObial Sequences (FDA-ARGOS): Supporting development and validation of Infectious Disease Dx tests.</title>
        <authorList>
            <person name="Minogue T."/>
            <person name="Wolcott M."/>
            <person name="Wasieloski L."/>
            <person name="Aguilar W."/>
            <person name="Moore D."/>
            <person name="Tallon L."/>
            <person name="Sadzewicz L."/>
            <person name="Ott S."/>
            <person name="Zhao X."/>
            <person name="Nagaraj S."/>
            <person name="Vavikolanu K."/>
            <person name="Aluvathingal J."/>
            <person name="Nadendla S."/>
            <person name="Sichtig H."/>
        </authorList>
    </citation>
    <scope>NUCLEOTIDE SEQUENCE [LARGE SCALE GENOMIC DNA]</scope>
    <source>
        <strain evidence="4">FDAARGOS_390</strain>
    </source>
</reference>
<reference evidence="3" key="3">
    <citation type="submission" date="2022-09" db="EMBL/GenBank/DDBJ databases">
        <title>Genomic of Burkholderia gladioli.</title>
        <authorList>
            <person name="Wu H."/>
        </authorList>
    </citation>
    <scope>NUCLEOTIDE SEQUENCE</scope>
    <source>
        <strain evidence="3">ZN-S4</strain>
        <plasmid evidence="3">unnamed2</plasmid>
    </source>
</reference>
<dbReference type="EMBL" id="CP104217">
    <property type="protein sequence ID" value="UWX75464.1"/>
    <property type="molecule type" value="Genomic_DNA"/>
</dbReference>
<name>A0A2A7SB05_BURGA</name>
<proteinExistence type="predicted"/>
<dbReference type="AlphaFoldDB" id="A0A2A7SB05"/>
<evidence type="ECO:0000313" key="2">
    <source>
        <dbReference type="EMBL" id="PEH40589.1"/>
    </source>
</evidence>
<accession>A0A2A7SB05</accession>
<feature type="transmembrane region" description="Helical" evidence="1">
    <location>
        <begin position="80"/>
        <end position="99"/>
    </location>
</feature>
<feature type="transmembrane region" description="Helical" evidence="1">
    <location>
        <begin position="22"/>
        <end position="42"/>
    </location>
</feature>
<dbReference type="Proteomes" id="UP000220629">
    <property type="component" value="Unassembled WGS sequence"/>
</dbReference>
<geneLocation type="plasmid" evidence="3 5">
    <name>unnamed2</name>
</geneLocation>
<keyword evidence="3" id="KW-0614">Plasmid</keyword>
<evidence type="ECO:0000313" key="3">
    <source>
        <dbReference type="EMBL" id="UWX75464.1"/>
    </source>
</evidence>
<dbReference type="EMBL" id="PDDY01000002">
    <property type="protein sequence ID" value="PEH40589.1"/>
    <property type="molecule type" value="Genomic_DNA"/>
</dbReference>
<evidence type="ECO:0000313" key="5">
    <source>
        <dbReference type="Proteomes" id="UP001059745"/>
    </source>
</evidence>